<dbReference type="KEGG" id="psuu:Psuf_062200"/>
<dbReference type="Gene3D" id="3.40.630.30">
    <property type="match status" value="1"/>
</dbReference>
<dbReference type="InterPro" id="IPR000182">
    <property type="entry name" value="GNAT_dom"/>
</dbReference>
<feature type="region of interest" description="Disordered" evidence="3">
    <location>
        <begin position="259"/>
        <end position="306"/>
    </location>
</feature>
<dbReference type="CDD" id="cd04301">
    <property type="entry name" value="NAT_SF"/>
    <property type="match status" value="1"/>
</dbReference>
<keyword evidence="1" id="KW-0808">Transferase</keyword>
<protein>
    <recommendedName>
        <fullName evidence="4">N-acetyltransferase domain-containing protein</fullName>
    </recommendedName>
</protein>
<dbReference type="Gene3D" id="1.20.5.170">
    <property type="match status" value="1"/>
</dbReference>
<accession>A0A6F8YRY2</accession>
<organism evidence="5 6">
    <name type="scientific">Phytohabitans suffuscus</name>
    <dbReference type="NCBI Taxonomy" id="624315"/>
    <lineage>
        <taxon>Bacteria</taxon>
        <taxon>Bacillati</taxon>
        <taxon>Actinomycetota</taxon>
        <taxon>Actinomycetes</taxon>
        <taxon>Micromonosporales</taxon>
        <taxon>Micromonosporaceae</taxon>
    </lineage>
</organism>
<sequence length="394" mass="39068">MRGGVLTWGPLDGDGDREAVAALAGRCHGADGGVPEVTISRFAADGVITTGGRTATGVLVAAAAVRPLSPGVALIGLVDPAHRGAGVGGALLDWGLATATSVVAGVTRNAATSAATSAVGSVAGSTVGGVTGSVAISVAGGAAGGAAGGVTVETEALTGAAERLFASRGLRQVFAEDVMRFDLAAAEPPVLPLPPGLTALEWTPARAPRFFAAYDAAFRERPGFPAWPVERWVAWTAGDEEFRPQWSLLAAGPAGDAAGLEGDTAGLEGDAAGLEGDTAGLEGDAAGLEGDTAGLEGDAAGLEGDTAGLEGDAAGLDGDAGFVTCAEGWVVQVGVVPSWRGRGVGGALVAQALRRMRADGAGQALLDVNVDNPAGRLYARLGFRTLGRRARFQR</sequence>
<dbReference type="RefSeq" id="WP_232075209.1">
    <property type="nucleotide sequence ID" value="NZ_AP022871.1"/>
</dbReference>
<dbReference type="EMBL" id="AP022871">
    <property type="protein sequence ID" value="BCB88907.1"/>
    <property type="molecule type" value="Genomic_DNA"/>
</dbReference>
<evidence type="ECO:0000259" key="4">
    <source>
        <dbReference type="PROSITE" id="PS51186"/>
    </source>
</evidence>
<evidence type="ECO:0000313" key="5">
    <source>
        <dbReference type="EMBL" id="BCB88907.1"/>
    </source>
</evidence>
<dbReference type="Proteomes" id="UP000503011">
    <property type="component" value="Chromosome"/>
</dbReference>
<name>A0A6F8YRY2_9ACTN</name>
<dbReference type="Pfam" id="PF00583">
    <property type="entry name" value="Acetyltransf_1"/>
    <property type="match status" value="1"/>
</dbReference>
<dbReference type="AlphaFoldDB" id="A0A6F8YRY2"/>
<dbReference type="PANTHER" id="PTHR43420">
    <property type="entry name" value="ACETYLTRANSFERASE"/>
    <property type="match status" value="1"/>
</dbReference>
<gene>
    <name evidence="5" type="ORF">Psuf_062200</name>
</gene>
<evidence type="ECO:0000256" key="3">
    <source>
        <dbReference type="SAM" id="MobiDB-lite"/>
    </source>
</evidence>
<keyword evidence="6" id="KW-1185">Reference proteome</keyword>
<dbReference type="PANTHER" id="PTHR43420:SF12">
    <property type="entry name" value="N-ACETYLTRANSFERASE DOMAIN-CONTAINING PROTEIN"/>
    <property type="match status" value="1"/>
</dbReference>
<keyword evidence="2" id="KW-0012">Acyltransferase</keyword>
<dbReference type="SUPFAM" id="SSF55729">
    <property type="entry name" value="Acyl-CoA N-acyltransferases (Nat)"/>
    <property type="match status" value="2"/>
</dbReference>
<evidence type="ECO:0000256" key="2">
    <source>
        <dbReference type="ARBA" id="ARBA00023315"/>
    </source>
</evidence>
<evidence type="ECO:0000313" key="6">
    <source>
        <dbReference type="Proteomes" id="UP000503011"/>
    </source>
</evidence>
<dbReference type="GO" id="GO:0016747">
    <property type="term" value="F:acyltransferase activity, transferring groups other than amino-acyl groups"/>
    <property type="evidence" value="ECO:0007669"/>
    <property type="project" value="InterPro"/>
</dbReference>
<reference evidence="5 6" key="1">
    <citation type="submission" date="2020-03" db="EMBL/GenBank/DDBJ databases">
        <title>Whole genome shotgun sequence of Phytohabitans suffuscus NBRC 105367.</title>
        <authorList>
            <person name="Komaki H."/>
            <person name="Tamura T."/>
        </authorList>
    </citation>
    <scope>NUCLEOTIDE SEQUENCE [LARGE SCALE GENOMIC DNA]</scope>
    <source>
        <strain evidence="5 6">NBRC 105367</strain>
    </source>
</reference>
<reference evidence="5 6" key="2">
    <citation type="submission" date="2020-03" db="EMBL/GenBank/DDBJ databases">
        <authorList>
            <person name="Ichikawa N."/>
            <person name="Kimura A."/>
            <person name="Kitahashi Y."/>
            <person name="Uohara A."/>
        </authorList>
    </citation>
    <scope>NUCLEOTIDE SEQUENCE [LARGE SCALE GENOMIC DNA]</scope>
    <source>
        <strain evidence="5 6">NBRC 105367</strain>
    </source>
</reference>
<dbReference type="InterPro" id="IPR016181">
    <property type="entry name" value="Acyl_CoA_acyltransferase"/>
</dbReference>
<feature type="domain" description="N-acetyltransferase" evidence="4">
    <location>
        <begin position="320"/>
        <end position="394"/>
    </location>
</feature>
<proteinExistence type="predicted"/>
<evidence type="ECO:0000256" key="1">
    <source>
        <dbReference type="ARBA" id="ARBA00022679"/>
    </source>
</evidence>
<dbReference type="PROSITE" id="PS51186">
    <property type="entry name" value="GNAT"/>
    <property type="match status" value="1"/>
</dbReference>
<dbReference type="InterPro" id="IPR050680">
    <property type="entry name" value="YpeA/RimI_acetyltransf"/>
</dbReference>